<evidence type="ECO:0000256" key="2">
    <source>
        <dbReference type="ARBA" id="ARBA00022670"/>
    </source>
</evidence>
<dbReference type="GO" id="GO:0004252">
    <property type="term" value="F:serine-type endopeptidase activity"/>
    <property type="evidence" value="ECO:0007669"/>
    <property type="project" value="InterPro"/>
</dbReference>
<dbReference type="Gene3D" id="3.90.226.10">
    <property type="entry name" value="2-enoyl-CoA Hydratase, Chain A, domain 1"/>
    <property type="match status" value="2"/>
</dbReference>
<keyword evidence="4" id="KW-0720">Serine protease</keyword>
<comment type="catalytic activity">
    <reaction evidence="5">
        <text>Hydrolysis of proteins to small peptides in the presence of ATP and magnesium. alpha-casein is the usual test substrate. In the absence of ATP, only oligopeptides shorter than five residues are hydrolyzed (such as succinyl-Leu-Tyr-|-NHMec, and Leu-Tyr-Leu-|-Tyr-Trp, in which cleavage of the -Tyr-|-Leu- and -Tyr-|-Trp bonds also occurs).</text>
        <dbReference type="EC" id="3.4.21.92"/>
    </reaction>
</comment>
<dbReference type="PANTHER" id="PTHR10381">
    <property type="entry name" value="ATP-DEPENDENT CLP PROTEASE PROTEOLYTIC SUBUNIT"/>
    <property type="match status" value="1"/>
</dbReference>
<dbReference type="Pfam" id="PF00574">
    <property type="entry name" value="CLP_protease"/>
    <property type="match status" value="2"/>
</dbReference>
<dbReference type="GO" id="GO:0004176">
    <property type="term" value="F:ATP-dependent peptidase activity"/>
    <property type="evidence" value="ECO:0007669"/>
    <property type="project" value="InterPro"/>
</dbReference>
<dbReference type="AlphaFoldDB" id="A0A1F4U6U9"/>
<feature type="active site" evidence="5">
    <location>
        <position position="96"/>
    </location>
</feature>
<dbReference type="InterPro" id="IPR023562">
    <property type="entry name" value="ClpP/TepA"/>
</dbReference>
<accession>A0A1F4U6U9</accession>
<dbReference type="SUPFAM" id="SSF52096">
    <property type="entry name" value="ClpP/crotonase"/>
    <property type="match status" value="2"/>
</dbReference>
<protein>
    <recommendedName>
        <fullName evidence="6">ATP-dependent Clp protease proteolytic subunit</fullName>
    </recommendedName>
</protein>
<name>A0A1F4U6U9_UNCSA</name>
<keyword evidence="3" id="KW-0378">Hydrolase</keyword>
<reference evidence="7 8" key="1">
    <citation type="journal article" date="2016" name="Nat. Commun.">
        <title>Thousands of microbial genomes shed light on interconnected biogeochemical processes in an aquifer system.</title>
        <authorList>
            <person name="Anantharaman K."/>
            <person name="Brown C.T."/>
            <person name="Hug L.A."/>
            <person name="Sharon I."/>
            <person name="Castelle C.J."/>
            <person name="Probst A.J."/>
            <person name="Thomas B.C."/>
            <person name="Singh A."/>
            <person name="Wilkins M.J."/>
            <person name="Karaoz U."/>
            <person name="Brodie E.L."/>
            <person name="Williams K.H."/>
            <person name="Hubbard S.S."/>
            <person name="Banfield J.F."/>
        </authorList>
    </citation>
    <scope>NUCLEOTIDE SEQUENCE [LARGE SCALE GENOMIC DNA]</scope>
</reference>
<dbReference type="InterPro" id="IPR029045">
    <property type="entry name" value="ClpP/crotonase-like_dom_sf"/>
</dbReference>
<keyword evidence="2" id="KW-0645">Protease</keyword>
<comment type="caution">
    <text evidence="7">The sequence shown here is derived from an EMBL/GenBank/DDBJ whole genome shotgun (WGS) entry which is preliminary data.</text>
</comment>
<evidence type="ECO:0000256" key="4">
    <source>
        <dbReference type="ARBA" id="ARBA00022825"/>
    </source>
</evidence>
<dbReference type="PRINTS" id="PR00127">
    <property type="entry name" value="CLPPROTEASEP"/>
</dbReference>
<gene>
    <name evidence="7" type="ORF">A2438_05930</name>
</gene>
<proteinExistence type="inferred from homology"/>
<evidence type="ECO:0000256" key="3">
    <source>
        <dbReference type="ARBA" id="ARBA00022801"/>
    </source>
</evidence>
<dbReference type="GO" id="GO:0009368">
    <property type="term" value="C:endopeptidase Clp complex"/>
    <property type="evidence" value="ECO:0007669"/>
    <property type="project" value="TreeGrafter"/>
</dbReference>
<organism evidence="7 8">
    <name type="scientific">candidate division WOR-1 bacterium RIFOXYC2_FULL_46_14</name>
    <dbReference type="NCBI Taxonomy" id="1802587"/>
    <lineage>
        <taxon>Bacteria</taxon>
        <taxon>Bacillati</taxon>
        <taxon>Saganbacteria</taxon>
    </lineage>
</organism>
<dbReference type="EMBL" id="MEUJ01000003">
    <property type="protein sequence ID" value="OGC40540.1"/>
    <property type="molecule type" value="Genomic_DNA"/>
</dbReference>
<dbReference type="CDD" id="cd07017">
    <property type="entry name" value="S14_ClpP_2"/>
    <property type="match status" value="1"/>
</dbReference>
<dbReference type="PANTHER" id="PTHR10381:SF11">
    <property type="entry name" value="ATP-DEPENDENT CLP PROTEASE PROTEOLYTIC SUBUNIT, MITOCHONDRIAL"/>
    <property type="match status" value="1"/>
</dbReference>
<evidence type="ECO:0000313" key="8">
    <source>
        <dbReference type="Proteomes" id="UP000179242"/>
    </source>
</evidence>
<comment type="similarity">
    <text evidence="1 6">Belongs to the peptidase S14 family.</text>
</comment>
<dbReference type="Proteomes" id="UP000179242">
    <property type="component" value="Unassembled WGS sequence"/>
</dbReference>
<sequence>MVACFTPPSGKEIRSPFPAEIFMPERTLFMSGEISDEIAKVAIKSLLRLQKEDPVSPIFLWINSEGGDVEAGSKIKEAIEKLTPTVSTVAIGQASSMAAFLASSCSGPRLASESTTLMFHGARYMEDIRGPIGETLAIGLELSESTKNQLFAPLARRSGQTVEQLTGLFAEKDQYFDASSAVKHNFLDKVVTPAQGTEKHTAGTKASYKITIEGELQKTQINRIITQIIAGLLLKPQKDISLIFNRTWGGELTDGLALFDLIRLVNSLPACGRILTIAKGSSLNGVSVLIFAAGAERKIGSKTKLVTDPIETLIPAYTPGPAYPLLMAEARVQQVTLIQRFSQCSNQSPEALSFLAQRQLRLSAKKALQSGFADQIV</sequence>
<evidence type="ECO:0000313" key="7">
    <source>
        <dbReference type="EMBL" id="OGC40540.1"/>
    </source>
</evidence>
<dbReference type="InterPro" id="IPR001907">
    <property type="entry name" value="ClpP"/>
</dbReference>
<dbReference type="GO" id="GO:0051117">
    <property type="term" value="F:ATPase binding"/>
    <property type="evidence" value="ECO:0007669"/>
    <property type="project" value="TreeGrafter"/>
</dbReference>
<dbReference type="InterPro" id="IPR018215">
    <property type="entry name" value="ClpP_Ser_AS"/>
</dbReference>
<evidence type="ECO:0000256" key="5">
    <source>
        <dbReference type="PROSITE-ProRule" id="PRU10085"/>
    </source>
</evidence>
<dbReference type="GO" id="GO:0006515">
    <property type="term" value="P:protein quality control for misfolded or incompletely synthesized proteins"/>
    <property type="evidence" value="ECO:0007669"/>
    <property type="project" value="TreeGrafter"/>
</dbReference>
<evidence type="ECO:0000256" key="6">
    <source>
        <dbReference type="RuleBase" id="RU003567"/>
    </source>
</evidence>
<evidence type="ECO:0000256" key="1">
    <source>
        <dbReference type="ARBA" id="ARBA00007039"/>
    </source>
</evidence>
<dbReference type="PROSITE" id="PS00381">
    <property type="entry name" value="CLP_PROTEASE_SER"/>
    <property type="match status" value="1"/>
</dbReference>